<feature type="transmembrane region" description="Helical" evidence="1">
    <location>
        <begin position="273"/>
        <end position="294"/>
    </location>
</feature>
<comment type="caution">
    <text evidence="1">Lacks conserved residue(s) required for the propagation of feature annotation.</text>
</comment>
<dbReference type="PANTHER" id="PTHR30221">
    <property type="entry name" value="SMALL-CONDUCTANCE MECHANOSENSITIVE CHANNEL"/>
    <property type="match status" value="1"/>
</dbReference>
<feature type="transmembrane region" description="Helical" evidence="1">
    <location>
        <begin position="370"/>
        <end position="392"/>
    </location>
</feature>
<comment type="subunit">
    <text evidence="1">Homoheptamer.</text>
</comment>
<keyword evidence="4" id="KW-1185">Reference proteome</keyword>
<organism evidence="3 4">
    <name type="scientific">Sphingomonas glaciei</name>
    <dbReference type="NCBI Taxonomy" id="2938948"/>
    <lineage>
        <taxon>Bacteria</taxon>
        <taxon>Pseudomonadati</taxon>
        <taxon>Pseudomonadota</taxon>
        <taxon>Alphaproteobacteria</taxon>
        <taxon>Sphingomonadales</taxon>
        <taxon>Sphingomonadaceae</taxon>
        <taxon>Sphingomonas</taxon>
    </lineage>
</organism>
<keyword evidence="1" id="KW-0997">Cell inner membrane</keyword>
<sequence length="440" mass="45902">MYPPSTTDEWRADIIEWAPRIAIALVIILATWAIARAVKWALAKAISRTPALQRHTPGNDHETVGQQIGTVAKLLVWLVGIMAALNFLQIGQILAPVNTLTAEIFAFLPRLLGAGLLFFVMLIVARIVRRLIETLLTALNVDGWLARIGLGDHPPTVRTSPEAVPAGTTPPATRATVARAGGILAFAVIIIPSAIAALQVLGIDAISGPAVAMLNEILAAIPRILTAALWLGIAFIAAKFLKSILEAILPPTGFDDALRSTGVLPVTTTPSRIVANIAFIAIMLAAAIEAAHQLGGDTVAIFLVQVTSLGSKVIFGTLIIVAGIFLARLLANLVGSSTGEGGFAQTIVRYAIIALFTAIGLTFMGLADVIVYMAFGLILGAGAIATALAFGLGGREAAGRVLNHYADRITGPRPPAAPPRRPARLEGTKETPTGDGGSLI</sequence>
<dbReference type="PANTHER" id="PTHR30221:SF1">
    <property type="entry name" value="SMALL-CONDUCTANCE MECHANOSENSITIVE CHANNEL"/>
    <property type="match status" value="1"/>
</dbReference>
<dbReference type="InterPro" id="IPR045275">
    <property type="entry name" value="MscS_archaea/bacteria_type"/>
</dbReference>
<gene>
    <name evidence="3" type="ORF">M1K48_05695</name>
</gene>
<comment type="similarity">
    <text evidence="1">Belongs to the MscS (TC 1.A.23) family.</text>
</comment>
<protein>
    <recommendedName>
        <fullName evidence="1">Small-conductance mechanosensitive channel</fullName>
    </recommendedName>
</protein>
<feature type="transmembrane region" description="Helical" evidence="1">
    <location>
        <begin position="347"/>
        <end position="364"/>
    </location>
</feature>
<keyword evidence="1" id="KW-1133">Transmembrane helix</keyword>
<evidence type="ECO:0000313" key="3">
    <source>
        <dbReference type="EMBL" id="UUR09111.1"/>
    </source>
</evidence>
<feature type="transmembrane region" description="Helical" evidence="1">
    <location>
        <begin position="74"/>
        <end position="95"/>
    </location>
</feature>
<feature type="transmembrane region" description="Helical" evidence="1">
    <location>
        <begin position="314"/>
        <end position="335"/>
    </location>
</feature>
<feature type="region of interest" description="Disordered" evidence="2">
    <location>
        <begin position="409"/>
        <end position="440"/>
    </location>
</feature>
<dbReference type="Gene3D" id="1.10.287.1260">
    <property type="match status" value="1"/>
</dbReference>
<feature type="transmembrane region" description="Helical" evidence="1">
    <location>
        <begin position="107"/>
        <end position="128"/>
    </location>
</feature>
<dbReference type="Pfam" id="PF05552">
    <property type="entry name" value="MS_channel_1st_1"/>
    <property type="match status" value="2"/>
</dbReference>
<keyword evidence="1" id="KW-0407">Ion channel</keyword>
<keyword evidence="1" id="KW-0472">Membrane</keyword>
<keyword evidence="1" id="KW-0812">Transmembrane</keyword>
<evidence type="ECO:0000256" key="2">
    <source>
        <dbReference type="SAM" id="MobiDB-lite"/>
    </source>
</evidence>
<keyword evidence="1" id="KW-1003">Cell membrane</keyword>
<comment type="subcellular location">
    <subcellularLocation>
        <location evidence="1">Cell inner membrane</location>
        <topology evidence="1">Multi-pass membrane protein</topology>
    </subcellularLocation>
</comment>
<dbReference type="EMBL" id="CP097253">
    <property type="protein sequence ID" value="UUR09111.1"/>
    <property type="molecule type" value="Genomic_DNA"/>
</dbReference>
<feature type="transmembrane region" description="Helical" evidence="1">
    <location>
        <begin position="20"/>
        <end position="38"/>
    </location>
</feature>
<dbReference type="InterPro" id="IPR008910">
    <property type="entry name" value="MSC_TM_helix"/>
</dbReference>
<proteinExistence type="inferred from homology"/>
<feature type="transmembrane region" description="Helical" evidence="1">
    <location>
        <begin position="183"/>
        <end position="201"/>
    </location>
</feature>
<accession>A0ABY5MYK2</accession>
<dbReference type="Proteomes" id="UP000831921">
    <property type="component" value="Chromosome"/>
</dbReference>
<reference evidence="3 4" key="1">
    <citation type="submission" date="2022-05" db="EMBL/GenBank/DDBJ databases">
        <title>S8-45 Sphingomonas ultraviolaceadurans.</title>
        <authorList>
            <person name="Liu Y."/>
        </authorList>
    </citation>
    <scope>NUCLEOTIDE SEQUENCE [LARGE SCALE GENOMIC DNA]</scope>
    <source>
        <strain evidence="3 4">S8-45</strain>
    </source>
</reference>
<evidence type="ECO:0000256" key="1">
    <source>
        <dbReference type="RuleBase" id="RU369025"/>
    </source>
</evidence>
<comment type="function">
    <text evidence="1">Mechanosensitive channel that participates in the regulation of osmotic pressure changes within the cell, opening in response to stretch forces in the membrane lipid bilayer, without the need for other proteins. Contributes to normal resistance to hypoosmotic shock. Forms an ion channel of 1.0 nanosiemens conductance with a slight preference for anions.</text>
</comment>
<dbReference type="RefSeq" id="WP_249504876.1">
    <property type="nucleotide sequence ID" value="NZ_CP097253.1"/>
</dbReference>
<keyword evidence="1" id="KW-0406">Ion transport</keyword>
<feature type="transmembrane region" description="Helical" evidence="1">
    <location>
        <begin position="221"/>
        <end position="241"/>
    </location>
</feature>
<evidence type="ECO:0000313" key="4">
    <source>
        <dbReference type="Proteomes" id="UP000831921"/>
    </source>
</evidence>
<dbReference type="NCBIfam" id="NF033912">
    <property type="entry name" value="msc"/>
    <property type="match status" value="1"/>
</dbReference>
<keyword evidence="1" id="KW-0813">Transport</keyword>
<name>A0ABY5MYK2_9SPHN</name>